<dbReference type="PANTHER" id="PTHR37042:SF4">
    <property type="entry name" value="OUTER MEMBRANE PROTEIN RV1973"/>
    <property type="match status" value="1"/>
</dbReference>
<dbReference type="EMBL" id="LQPN01000063">
    <property type="protein sequence ID" value="ORW41764.1"/>
    <property type="molecule type" value="Genomic_DNA"/>
</dbReference>
<feature type="compositionally biased region" description="Acidic residues" evidence="3">
    <location>
        <begin position="1"/>
        <end position="14"/>
    </location>
</feature>
<evidence type="ECO:0008006" key="7">
    <source>
        <dbReference type="Google" id="ProtNLM"/>
    </source>
</evidence>
<dbReference type="GO" id="GO:0016020">
    <property type="term" value="C:membrane"/>
    <property type="evidence" value="ECO:0007669"/>
    <property type="project" value="UniProtKB-SubCell"/>
</dbReference>
<keyword evidence="4" id="KW-0812">Transmembrane</keyword>
<gene>
    <name evidence="5" type="ORF">AWB90_21055</name>
</gene>
<name>A0A1X2A6H8_9MYCO</name>
<evidence type="ECO:0000256" key="3">
    <source>
        <dbReference type="SAM" id="MobiDB-lite"/>
    </source>
</evidence>
<evidence type="ECO:0000313" key="5">
    <source>
        <dbReference type="EMBL" id="ORW41764.1"/>
    </source>
</evidence>
<evidence type="ECO:0000256" key="1">
    <source>
        <dbReference type="ARBA" id="ARBA00004370"/>
    </source>
</evidence>
<evidence type="ECO:0000256" key="2">
    <source>
        <dbReference type="ARBA" id="ARBA00023136"/>
    </source>
</evidence>
<protein>
    <recommendedName>
        <fullName evidence="7">Mce protein</fullName>
    </recommendedName>
</protein>
<feature type="transmembrane region" description="Helical" evidence="4">
    <location>
        <begin position="50"/>
        <end position="70"/>
    </location>
</feature>
<dbReference type="RefSeq" id="WP_193791130.1">
    <property type="nucleotide sequence ID" value="NZ_LQPN01000063.1"/>
</dbReference>
<feature type="region of interest" description="Disordered" evidence="3">
    <location>
        <begin position="1"/>
        <end position="40"/>
    </location>
</feature>
<evidence type="ECO:0000313" key="6">
    <source>
        <dbReference type="Proteomes" id="UP000193285"/>
    </source>
</evidence>
<keyword evidence="4" id="KW-1133">Transmembrane helix</keyword>
<reference evidence="5 6" key="1">
    <citation type="journal article" date="2015" name="Emerg. Microbes Infect.">
        <title>Characterization of 17 strains belonging to the Mycobacterium simiae complex and description of Mycobacterium paraense sp. nov.</title>
        <authorList>
            <person name="Fusco da Costa A.R."/>
            <person name="Fedrizzi T."/>
            <person name="Lopes M.L."/>
            <person name="Pecorari M."/>
            <person name="Oliveira da Costa W.L."/>
            <person name="Giacobazzi E."/>
            <person name="da Costa Bahia J.R."/>
            <person name="De Sanctis V."/>
            <person name="Batista Lima K.V."/>
            <person name="Bertorelli R."/>
            <person name="Grottola A."/>
            <person name="Fabio A."/>
            <person name="Mariottini A."/>
            <person name="Ferretti P."/>
            <person name="Di Leva F."/>
            <person name="Fregni Serpini G."/>
            <person name="Tagliazucchi S."/>
            <person name="Rumpianesi F."/>
            <person name="Jousson O."/>
            <person name="Segata N."/>
            <person name="Tortoli E."/>
        </authorList>
    </citation>
    <scope>NUCLEOTIDE SEQUENCE [LARGE SCALE GENOMIC DNA]</scope>
    <source>
        <strain evidence="5 6">IEC33</strain>
    </source>
</reference>
<dbReference type="AlphaFoldDB" id="A0A1X2A6H8"/>
<proteinExistence type="predicted"/>
<evidence type="ECO:0000256" key="4">
    <source>
        <dbReference type="SAM" id="Phobius"/>
    </source>
</evidence>
<keyword evidence="2 4" id="KW-0472">Membrane</keyword>
<dbReference type="PANTHER" id="PTHR37042">
    <property type="entry name" value="OUTER MEMBRANE PROTEIN RV1973"/>
    <property type="match status" value="1"/>
</dbReference>
<accession>A0A1X2A6H8</accession>
<dbReference type="Proteomes" id="UP000193285">
    <property type="component" value="Unassembled WGS sequence"/>
</dbReference>
<organism evidence="5 6">
    <name type="scientific">Mycobacterium paraense</name>
    <dbReference type="NCBI Taxonomy" id="767916"/>
    <lineage>
        <taxon>Bacteria</taxon>
        <taxon>Bacillati</taxon>
        <taxon>Actinomycetota</taxon>
        <taxon>Actinomycetes</taxon>
        <taxon>Mycobacteriales</taxon>
        <taxon>Mycobacteriaceae</taxon>
        <taxon>Mycobacterium</taxon>
        <taxon>Mycobacterium simiae complex</taxon>
    </lineage>
</organism>
<comment type="subcellular location">
    <subcellularLocation>
        <location evidence="1">Membrane</location>
    </subcellularLocation>
</comment>
<comment type="caution">
    <text evidence="5">The sequence shown here is derived from an EMBL/GenBank/DDBJ whole genome shotgun (WGS) entry which is preliminary data.</text>
</comment>
<feature type="compositionally biased region" description="Acidic residues" evidence="3">
    <location>
        <begin position="27"/>
        <end position="36"/>
    </location>
</feature>
<sequence length="203" mass="21936">MAVDVDSADQELEQPEPYSPGGRDESDGPEPEEVCADADSGNAHRVPWRAVAASLAIVVVSAGLIGWLAYRGYQSHQYHSQSALFLHAARQGALNLTTINYTEAETDVQRIVDSATGTFRDDFTRRSQPFIDVVKQAQSKSQGVITEAAVESEDNNSAQVLIAVNVNTSIAGVPEPQPRAWRMRIAVQKDGDGAKVSNVEFVP</sequence>